<dbReference type="RefSeq" id="WP_068145937.1">
    <property type="nucleotide sequence ID" value="NZ_JBHSCR010000007.1"/>
</dbReference>
<dbReference type="EMBL" id="JBHSCR010000007">
    <property type="protein sequence ID" value="MFC4348232.1"/>
    <property type="molecule type" value="Genomic_DNA"/>
</dbReference>
<evidence type="ECO:0000313" key="6">
    <source>
        <dbReference type="Proteomes" id="UP001595776"/>
    </source>
</evidence>
<keyword evidence="3" id="KW-0479">Metal-binding</keyword>
<keyword evidence="1" id="KW-0813">Transport</keyword>
<evidence type="ECO:0000256" key="2">
    <source>
        <dbReference type="ARBA" id="ARBA00022617"/>
    </source>
</evidence>
<evidence type="ECO:0000256" key="3">
    <source>
        <dbReference type="ARBA" id="ARBA00022723"/>
    </source>
</evidence>
<reference evidence="6" key="1">
    <citation type="journal article" date="2019" name="Int. J. Syst. Evol. Microbiol.">
        <title>The Global Catalogue of Microorganisms (GCM) 10K type strain sequencing project: providing services to taxonomists for standard genome sequencing and annotation.</title>
        <authorList>
            <consortium name="The Broad Institute Genomics Platform"/>
            <consortium name="The Broad Institute Genome Sequencing Center for Infectious Disease"/>
            <person name="Wu L."/>
            <person name="Ma J."/>
        </authorList>
    </citation>
    <scope>NUCLEOTIDE SEQUENCE [LARGE SCALE GENOMIC DNA]</scope>
    <source>
        <strain evidence="6">CGMCC 1.15304</strain>
    </source>
</reference>
<gene>
    <name evidence="5" type="ORF">ACFO5Q_10285</name>
</gene>
<dbReference type="CDD" id="cd00454">
    <property type="entry name" value="TrHb1_N"/>
    <property type="match status" value="1"/>
</dbReference>
<evidence type="ECO:0000313" key="5">
    <source>
        <dbReference type="EMBL" id="MFC4348232.1"/>
    </source>
</evidence>
<accession>A0ABV8UAP7</accession>
<dbReference type="InterPro" id="IPR012292">
    <property type="entry name" value="Globin/Proto"/>
</dbReference>
<dbReference type="SUPFAM" id="SSF46458">
    <property type="entry name" value="Globin-like"/>
    <property type="match status" value="1"/>
</dbReference>
<proteinExistence type="predicted"/>
<dbReference type="InterPro" id="IPR001486">
    <property type="entry name" value="Hemoglobin_trunc"/>
</dbReference>
<sequence length="121" mass="13932">MTAGMSVKVTDKLDKVVSRFYDLLVANPLISEFFKDPDVNALKRKQVWFFSSLLMETNQGTHDYMRQAHKGLVMKRKLTDEHFDALLECLVQALDESELTPDEAKTIVQSAEHLRDAVLYR</sequence>
<keyword evidence="6" id="KW-1185">Reference proteome</keyword>
<dbReference type="Proteomes" id="UP001595776">
    <property type="component" value="Unassembled WGS sequence"/>
</dbReference>
<organism evidence="5 6">
    <name type="scientific">Kordiimonas lipolytica</name>
    <dbReference type="NCBI Taxonomy" id="1662421"/>
    <lineage>
        <taxon>Bacteria</taxon>
        <taxon>Pseudomonadati</taxon>
        <taxon>Pseudomonadota</taxon>
        <taxon>Alphaproteobacteria</taxon>
        <taxon>Kordiimonadales</taxon>
        <taxon>Kordiimonadaceae</taxon>
        <taxon>Kordiimonas</taxon>
    </lineage>
</organism>
<evidence type="ECO:0000256" key="1">
    <source>
        <dbReference type="ARBA" id="ARBA00022448"/>
    </source>
</evidence>
<protein>
    <submittedName>
        <fullName evidence="5">Truncated hemoglobin</fullName>
    </submittedName>
</protein>
<name>A0ABV8UAP7_9PROT</name>
<evidence type="ECO:0000256" key="4">
    <source>
        <dbReference type="ARBA" id="ARBA00023004"/>
    </source>
</evidence>
<keyword evidence="2" id="KW-0349">Heme</keyword>
<dbReference type="InterPro" id="IPR009050">
    <property type="entry name" value="Globin-like_sf"/>
</dbReference>
<keyword evidence="4" id="KW-0408">Iron</keyword>
<dbReference type="Pfam" id="PF01152">
    <property type="entry name" value="Bac_globin"/>
    <property type="match status" value="1"/>
</dbReference>
<comment type="caution">
    <text evidence="5">The sequence shown here is derived from an EMBL/GenBank/DDBJ whole genome shotgun (WGS) entry which is preliminary data.</text>
</comment>
<dbReference type="Gene3D" id="1.10.490.10">
    <property type="entry name" value="Globins"/>
    <property type="match status" value="1"/>
</dbReference>